<reference evidence="3 4" key="2">
    <citation type="submission" date="2006-07" db="EMBL/GenBank/DDBJ databases">
        <title>Sequencing of the draft genome and assembly of Chlorobium ferroxidans DSM 13031.</title>
        <authorList>
            <consortium name="US DOE Joint Genome Institute (JGI-PGF)"/>
            <person name="Copeland A."/>
            <person name="Lucas S."/>
            <person name="Lapidus A."/>
            <person name="Barry K."/>
            <person name="Glavina del Rio T."/>
            <person name="Dalin E."/>
            <person name="Tice H."/>
            <person name="Bruce D."/>
            <person name="Pitluck S."/>
            <person name="Richardson P."/>
        </authorList>
    </citation>
    <scope>NUCLEOTIDE SEQUENCE [LARGE SCALE GENOMIC DNA]</scope>
    <source>
        <strain evidence="3 4">DSM 13031</strain>
    </source>
</reference>
<evidence type="ECO:0000259" key="2">
    <source>
        <dbReference type="Pfam" id="PF25989"/>
    </source>
</evidence>
<dbReference type="PANTHER" id="PTHR30469:SF15">
    <property type="entry name" value="HLYD FAMILY OF SECRETION PROTEINS"/>
    <property type="match status" value="1"/>
</dbReference>
<comment type="caution">
    <text evidence="3">The sequence shown here is derived from an EMBL/GenBank/DDBJ whole genome shotgun (WGS) entry which is preliminary data.</text>
</comment>
<dbReference type="RefSeq" id="WP_006366830.1">
    <property type="nucleotide sequence ID" value="NZ_AASE01000017.1"/>
</dbReference>
<dbReference type="OrthoDB" id="9784685at2"/>
<protein>
    <submittedName>
        <fullName evidence="3">Secretion protein HlyD</fullName>
    </submittedName>
</protein>
<evidence type="ECO:0000256" key="1">
    <source>
        <dbReference type="ARBA" id="ARBA00009477"/>
    </source>
</evidence>
<organism evidence="3 4">
    <name type="scientific">Chlorobium ferrooxidans DSM 13031</name>
    <dbReference type="NCBI Taxonomy" id="377431"/>
    <lineage>
        <taxon>Bacteria</taxon>
        <taxon>Pseudomonadati</taxon>
        <taxon>Chlorobiota</taxon>
        <taxon>Chlorobiia</taxon>
        <taxon>Chlorobiales</taxon>
        <taxon>Chlorobiaceae</taxon>
        <taxon>Chlorobium/Pelodictyon group</taxon>
        <taxon>Chlorobium</taxon>
    </lineage>
</organism>
<dbReference type="InterPro" id="IPR006143">
    <property type="entry name" value="RND_pump_MFP"/>
</dbReference>
<dbReference type="GO" id="GO:0015562">
    <property type="term" value="F:efflux transmembrane transporter activity"/>
    <property type="evidence" value="ECO:0007669"/>
    <property type="project" value="TreeGrafter"/>
</dbReference>
<sequence>MTLSKTQRIAGLSLAAVALILFFVFRPAPLPVDTGVVRRGPLQVTLDGEGVTRVNDRYVLAAPVTGKLLRMTIEEGDSVRKGSVLASLLPPELDSRAGQEAAAKAEAARALFAEANARHRRALLTREQADRHAVRYRNLKQEGAVSLEAAELAASEAAIARKEAEAAGAAATAARYSLDAIQTFTNSQISGKPLAVISPADGRVLRIHEKSERLITAGSPIVDIGDPSAIEIVIDVLSSEATKVRPGNPVVITAWGGRKDLRGVVKSIEPAAYTKVSALGIEEKRVNIVALLNAYEPLLGDNFRVQAEIVLSEANNVLQVPVSALFRGKDEWHLFVIDGGKAVEKAVRIGMRGTWQAELLSGLREGEKVVVHPTNELRDGMRVKIQE</sequence>
<dbReference type="InterPro" id="IPR058637">
    <property type="entry name" value="YknX-like_C"/>
</dbReference>
<keyword evidence="4" id="KW-1185">Reference proteome</keyword>
<gene>
    <name evidence="3" type="ORF">CferDRAFT_0585</name>
</gene>
<dbReference type="PANTHER" id="PTHR30469">
    <property type="entry name" value="MULTIDRUG RESISTANCE PROTEIN MDTA"/>
    <property type="match status" value="1"/>
</dbReference>
<dbReference type="Gene3D" id="2.40.50.100">
    <property type="match status" value="1"/>
</dbReference>
<evidence type="ECO:0000313" key="4">
    <source>
        <dbReference type="Proteomes" id="UP000004162"/>
    </source>
</evidence>
<dbReference type="SUPFAM" id="SSF111369">
    <property type="entry name" value="HlyD-like secretion proteins"/>
    <property type="match status" value="1"/>
</dbReference>
<dbReference type="Gene3D" id="2.40.420.20">
    <property type="match status" value="1"/>
</dbReference>
<dbReference type="Proteomes" id="UP000004162">
    <property type="component" value="Unassembled WGS sequence"/>
</dbReference>
<reference evidence="3 4" key="1">
    <citation type="submission" date="2006-07" db="EMBL/GenBank/DDBJ databases">
        <title>Annotation of the draft genome assembly of Chlorobium ferroxidans DSM 13031.</title>
        <authorList>
            <consortium name="US DOE Joint Genome Institute (JGI-ORNL)"/>
            <person name="Larimer F."/>
            <person name="Land M."/>
            <person name="Hauser L."/>
        </authorList>
    </citation>
    <scope>NUCLEOTIDE SEQUENCE [LARGE SCALE GENOMIC DNA]</scope>
    <source>
        <strain evidence="3 4">DSM 13031</strain>
    </source>
</reference>
<evidence type="ECO:0000313" key="3">
    <source>
        <dbReference type="EMBL" id="EAT58557.1"/>
    </source>
</evidence>
<dbReference type="NCBIfam" id="TIGR01730">
    <property type="entry name" value="RND_mfp"/>
    <property type="match status" value="1"/>
</dbReference>
<accession>Q0YQF3</accession>
<dbReference type="AlphaFoldDB" id="Q0YQF3"/>
<dbReference type="EMBL" id="AASE01000017">
    <property type="protein sequence ID" value="EAT58557.1"/>
    <property type="molecule type" value="Genomic_DNA"/>
</dbReference>
<name>Q0YQF3_9CHLB</name>
<dbReference type="Gene3D" id="1.10.287.470">
    <property type="entry name" value="Helix hairpin bin"/>
    <property type="match status" value="1"/>
</dbReference>
<feature type="domain" description="YknX-like C-terminal permuted SH3-like" evidence="2">
    <location>
        <begin position="317"/>
        <end position="385"/>
    </location>
</feature>
<proteinExistence type="inferred from homology"/>
<dbReference type="Pfam" id="PF25989">
    <property type="entry name" value="YknX_C"/>
    <property type="match status" value="1"/>
</dbReference>
<dbReference type="Gene3D" id="2.40.30.170">
    <property type="match status" value="1"/>
</dbReference>
<dbReference type="GO" id="GO:1990281">
    <property type="term" value="C:efflux pump complex"/>
    <property type="evidence" value="ECO:0007669"/>
    <property type="project" value="TreeGrafter"/>
</dbReference>
<comment type="similarity">
    <text evidence="1">Belongs to the membrane fusion protein (MFP) (TC 8.A.1) family.</text>
</comment>